<dbReference type="RefSeq" id="WP_189676617.1">
    <property type="nucleotide sequence ID" value="NZ_BNAQ01000003.1"/>
</dbReference>
<name>A0ABQ3LL85_9SPHN</name>
<sequence>MTTTLVTGINGFTGYYMAQRLRDAGHAVHGLVRDADQADSDAATVLHTCDLLDQERMSAIIADIRPDYVVHLAGIAFVAHGDLAEMYRTNVLGTRALLEASATAATPPRAVLVASSANVYGNASEGTLTEDAPVRPANDYAITKVAVEHLAAIYAARLPVIVGRPFNYTGVGQSDAFLIPKIVSYIKRKAPVIELGNLDVARDFSDVRAVADAYLRLIETPAAVGETFNVCSGAALSLREVIARACRIAGHEIEVRVNPAFVRANEVKLLQGSREKLERVIGRLDMPALEDTLQWMIES</sequence>
<dbReference type="EMBL" id="BNAQ01000003">
    <property type="protein sequence ID" value="GHH19415.1"/>
    <property type="molecule type" value="Genomic_DNA"/>
</dbReference>
<dbReference type="PANTHER" id="PTHR43000">
    <property type="entry name" value="DTDP-D-GLUCOSE 4,6-DEHYDRATASE-RELATED"/>
    <property type="match status" value="1"/>
</dbReference>
<reference evidence="5" key="1">
    <citation type="journal article" date="2019" name="Int. J. Syst. Evol. Microbiol.">
        <title>The Global Catalogue of Microorganisms (GCM) 10K type strain sequencing project: providing services to taxonomists for standard genome sequencing and annotation.</title>
        <authorList>
            <consortium name="The Broad Institute Genomics Platform"/>
            <consortium name="The Broad Institute Genome Sequencing Center for Infectious Disease"/>
            <person name="Wu L."/>
            <person name="Ma J."/>
        </authorList>
    </citation>
    <scope>NUCLEOTIDE SEQUENCE [LARGE SCALE GENOMIC DNA]</scope>
    <source>
        <strain evidence="5">CGMCC 1.8957</strain>
    </source>
</reference>
<dbReference type="InterPro" id="IPR036291">
    <property type="entry name" value="NAD(P)-bd_dom_sf"/>
</dbReference>
<evidence type="ECO:0000313" key="4">
    <source>
        <dbReference type="EMBL" id="GHH19415.1"/>
    </source>
</evidence>
<evidence type="ECO:0000259" key="3">
    <source>
        <dbReference type="Pfam" id="PF01370"/>
    </source>
</evidence>
<evidence type="ECO:0000313" key="5">
    <source>
        <dbReference type="Proteomes" id="UP000652430"/>
    </source>
</evidence>
<comment type="caution">
    <text evidence="4">The sequence shown here is derived from an EMBL/GenBank/DDBJ whole genome shotgun (WGS) entry which is preliminary data.</text>
</comment>
<dbReference type="SUPFAM" id="SSF51735">
    <property type="entry name" value="NAD(P)-binding Rossmann-fold domains"/>
    <property type="match status" value="1"/>
</dbReference>
<dbReference type="Pfam" id="PF01370">
    <property type="entry name" value="Epimerase"/>
    <property type="match status" value="1"/>
</dbReference>
<evidence type="ECO:0000256" key="2">
    <source>
        <dbReference type="ARBA" id="ARBA00007637"/>
    </source>
</evidence>
<accession>A0ABQ3LL85</accession>
<proteinExistence type="inferred from homology"/>
<dbReference type="Gene3D" id="3.90.25.10">
    <property type="entry name" value="UDP-galactose 4-epimerase, domain 1"/>
    <property type="match status" value="1"/>
</dbReference>
<dbReference type="InterPro" id="IPR001509">
    <property type="entry name" value="Epimerase_deHydtase"/>
</dbReference>
<comment type="pathway">
    <text evidence="1">Bacterial outer membrane biogenesis; LPS O-antigen biosynthesis.</text>
</comment>
<feature type="domain" description="NAD-dependent epimerase/dehydratase" evidence="3">
    <location>
        <begin position="5"/>
        <end position="231"/>
    </location>
</feature>
<protein>
    <submittedName>
        <fullName evidence="4">UDP-glucose 4-epimerase</fullName>
    </submittedName>
</protein>
<dbReference type="Gene3D" id="3.40.50.720">
    <property type="entry name" value="NAD(P)-binding Rossmann-like Domain"/>
    <property type="match status" value="1"/>
</dbReference>
<evidence type="ECO:0000256" key="1">
    <source>
        <dbReference type="ARBA" id="ARBA00005125"/>
    </source>
</evidence>
<keyword evidence="5" id="KW-1185">Reference proteome</keyword>
<organism evidence="4 5">
    <name type="scientific">Sphingomonas glacialis</name>
    <dbReference type="NCBI Taxonomy" id="658225"/>
    <lineage>
        <taxon>Bacteria</taxon>
        <taxon>Pseudomonadati</taxon>
        <taxon>Pseudomonadota</taxon>
        <taxon>Alphaproteobacteria</taxon>
        <taxon>Sphingomonadales</taxon>
        <taxon>Sphingomonadaceae</taxon>
        <taxon>Sphingomonas</taxon>
    </lineage>
</organism>
<gene>
    <name evidence="4" type="primary">rmd</name>
    <name evidence="4" type="ORF">GCM10008023_26520</name>
</gene>
<dbReference type="Proteomes" id="UP000652430">
    <property type="component" value="Unassembled WGS sequence"/>
</dbReference>
<comment type="similarity">
    <text evidence="2">Belongs to the NAD(P)-dependent epimerase/dehydratase family.</text>
</comment>